<dbReference type="EMBL" id="JAUIZM010000003">
    <property type="protein sequence ID" value="KAK1394073.1"/>
    <property type="molecule type" value="Genomic_DNA"/>
</dbReference>
<protein>
    <recommendedName>
        <fullName evidence="6">Transposase-associated domain-containing protein</fullName>
    </recommendedName>
</protein>
<dbReference type="InterPro" id="IPR029480">
    <property type="entry name" value="Transpos_assoc"/>
</dbReference>
<reference evidence="4" key="1">
    <citation type="submission" date="2023-02" db="EMBL/GenBank/DDBJ databases">
        <title>Genome of toxic invasive species Heracleum sosnowskyi carries increased number of genes despite the absence of recent whole-genome duplications.</title>
        <authorList>
            <person name="Schelkunov M."/>
            <person name="Shtratnikova V."/>
            <person name="Makarenko M."/>
            <person name="Klepikova A."/>
            <person name="Omelchenko D."/>
            <person name="Novikova G."/>
            <person name="Obukhova E."/>
            <person name="Bogdanov V."/>
            <person name="Penin A."/>
            <person name="Logacheva M."/>
        </authorList>
    </citation>
    <scope>NUCLEOTIDE SEQUENCE</scope>
    <source>
        <strain evidence="4">Hsosn_3</strain>
        <tissue evidence="4">Leaf</tissue>
    </source>
</reference>
<evidence type="ECO:0000313" key="5">
    <source>
        <dbReference type="Proteomes" id="UP001237642"/>
    </source>
</evidence>
<keyword evidence="5" id="KW-1185">Reference proteome</keyword>
<gene>
    <name evidence="4" type="ORF">POM88_013129</name>
</gene>
<dbReference type="Pfam" id="PF13952">
    <property type="entry name" value="DUF4216"/>
    <property type="match status" value="1"/>
</dbReference>
<dbReference type="PANTHER" id="PTHR48258">
    <property type="entry name" value="DUF4218 DOMAIN-CONTAINING PROTEIN-RELATED"/>
    <property type="match status" value="1"/>
</dbReference>
<accession>A0AAD8IZA9</accession>
<organism evidence="4 5">
    <name type="scientific">Heracleum sosnowskyi</name>
    <dbReference type="NCBI Taxonomy" id="360622"/>
    <lineage>
        <taxon>Eukaryota</taxon>
        <taxon>Viridiplantae</taxon>
        <taxon>Streptophyta</taxon>
        <taxon>Embryophyta</taxon>
        <taxon>Tracheophyta</taxon>
        <taxon>Spermatophyta</taxon>
        <taxon>Magnoliopsida</taxon>
        <taxon>eudicotyledons</taxon>
        <taxon>Gunneridae</taxon>
        <taxon>Pentapetalae</taxon>
        <taxon>asterids</taxon>
        <taxon>campanulids</taxon>
        <taxon>Apiales</taxon>
        <taxon>Apiaceae</taxon>
        <taxon>Apioideae</taxon>
        <taxon>apioid superclade</taxon>
        <taxon>Tordylieae</taxon>
        <taxon>Tordyliinae</taxon>
        <taxon>Heracleum</taxon>
    </lineage>
</organism>
<feature type="domain" description="Transposase-associated" evidence="3">
    <location>
        <begin position="5"/>
        <end position="53"/>
    </location>
</feature>
<dbReference type="InterPro" id="IPR025312">
    <property type="entry name" value="DUF4216"/>
</dbReference>
<feature type="domain" description="DUF4216" evidence="2">
    <location>
        <begin position="312"/>
        <end position="381"/>
    </location>
</feature>
<evidence type="ECO:0000259" key="2">
    <source>
        <dbReference type="Pfam" id="PF13952"/>
    </source>
</evidence>
<dbReference type="AlphaFoldDB" id="A0AAD8IZA9"/>
<reference evidence="4" key="2">
    <citation type="submission" date="2023-05" db="EMBL/GenBank/DDBJ databases">
        <authorList>
            <person name="Schelkunov M.I."/>
        </authorList>
    </citation>
    <scope>NUCLEOTIDE SEQUENCE</scope>
    <source>
        <strain evidence="4">Hsosn_3</strain>
        <tissue evidence="4">Leaf</tissue>
    </source>
</reference>
<dbReference type="PANTHER" id="PTHR48258:SF4">
    <property type="entry name" value="DUF4216 DOMAIN-CONTAINING PROTEIN"/>
    <property type="match status" value="1"/>
</dbReference>
<evidence type="ECO:0000313" key="4">
    <source>
        <dbReference type="EMBL" id="KAK1394073.1"/>
    </source>
</evidence>
<proteinExistence type="predicted"/>
<comment type="caution">
    <text evidence="4">The sequence shown here is derived from an EMBL/GenBank/DDBJ whole genome shotgun (WGS) entry which is preliminary data.</text>
</comment>
<dbReference type="Pfam" id="PF13963">
    <property type="entry name" value="Transpos_assoc"/>
    <property type="match status" value="1"/>
</dbReference>
<evidence type="ECO:0000259" key="3">
    <source>
        <dbReference type="Pfam" id="PF13963"/>
    </source>
</evidence>
<evidence type="ECO:0008006" key="6">
    <source>
        <dbReference type="Google" id="ProtNLM"/>
    </source>
</evidence>
<name>A0AAD8IZA9_9APIA</name>
<evidence type="ECO:0000256" key="1">
    <source>
        <dbReference type="SAM" id="MobiDB-lite"/>
    </source>
</evidence>
<feature type="compositionally biased region" description="Acidic residues" evidence="1">
    <location>
        <begin position="426"/>
        <end position="450"/>
    </location>
</feature>
<feature type="region of interest" description="Disordered" evidence="1">
    <location>
        <begin position="410"/>
        <end position="461"/>
    </location>
</feature>
<sequence length="461" mass="53163">MNNDRGWMYQRKVKGYLNPAFVKGLENFIQHVISLPSSFNRTNIQCPCSKCRHIAGFWDDGKTTLIEEWVYRTDEDNLMYNMVMNVASPSFDPEIPNAETKKLYDILKSSERKLYEGCETSQLFAMAQMLSFKADHHLSEACYDQTSQFINDILPQDNTFLIAFPTKHRKVPRNDSSGGGQSFGGNISIFSHPGRSHGSVSTRYLDDREYMAAHNYILFNCPEVAPYIEIFINRLREHNPHITSVEVDQSLESDFAMWFKHYAQDPSLVSNEYIQDISVGPLRSIKSVPIYYVNGYKFHTQEYGADRSTFNSGKTVLFKCRWFDPTLNVGTRIHPRYNIIEVNKKKRLSVYEPFVLAMQAMQVYFCTYPSLKRDKVDWLVVCKVKARPLVELPQIPISHQESFQDDIPTHLHDISTDDIPTHLDDESGVEIDLDDDDRTPEEEIEYESGEDGSSQTEDSDN</sequence>
<dbReference type="Proteomes" id="UP001237642">
    <property type="component" value="Unassembled WGS sequence"/>
</dbReference>
<feature type="compositionally biased region" description="Basic and acidic residues" evidence="1">
    <location>
        <begin position="410"/>
        <end position="425"/>
    </location>
</feature>